<dbReference type="RefSeq" id="XP_019913928.1">
    <property type="nucleotide sequence ID" value="XM_020058465.1"/>
</dbReference>
<dbReference type="VEuPathDB" id="PlasmoDB:PCOAH_00016560"/>
<sequence length="1329" mass="153091">MRLKDARAAKNRMTSPRRKKKKKEEILFEYIRKSNSQAVHLLNCIWMYCFYKNIKTLTKNVRELQNGKGNSPRLVKYLLTLRINIDDAYDYFQGILSTALKIYGEKKDEYISHMNNVVGRQNDHSGHAPLSNVYSGDIHLKDLPFGEHSYVNNLIDIFYAKLSDRNGDQRDGEIRGVLADLHSGLEIARICISNLFKILGDLHRYKCHFFEENKKKNEMKACLNYYKALSYYRYSGHLFNQLTLLYMGGNPIECLFFYFLSLIAVKPAPNRDSLVMYMESILSGGKGLANLLARLREGSSRSGERRKQGGSVDVGSAVCTPCDGETSCKLGRGIFYIKNKERHLLPSVKGSEKGVKNTIYYQKDKHYNKVKHQVREKHTEKKKEGSSNNGHGSTKEKAAEKEFNEALFNFYMSYFKIVKLLFSKIDMNKFEKKKNKFIYYMNRYIKLQYYSRREDTLMLRNIILIIFTLLSLVIYVIRNQNEQGKKNPRGFLFYRNVNVSKYVYKNEQIYFSFLLIHELLLSCEEIYTNFFPSYLSVFIYTLYWFRNEPSVWDVHLGNCTEEDNRERDHLVKQYHEDYRGKSVYGRRHPWGGRKCEQLIAQQNSYNQVVEDPCDDPEFAHNKDIIKRIKDLLMSIKVREEMPLNDNSLLRYKVREDFYIYPFLSGLQFSSLDGGGNHSSESIGEVASSQWSSLANVVYPHFVPNQVDIKCSQLSFQRGNHRGVSHHTNFDDSNEEDVVLLKNPLFVKTSSVCMNGEMVDLKDDADKGLNCYNDLYDLCAISGNNVHSSEREGVYNQKGHTDDSASSANSSEGMNTSRPHSDDGVSLNAHRMLHPEEFYKRGHYIAAVEDIPNDEQLEEVANRVRIMRFRSLTQGWLKENGKQSMQVRNVCKKYLAAQTREEIHQGNCPNADGIAEMPQVACVASPEKGSQEYTTPIVAEVCKNEMSCTMSRSDDDNKTSNVLSEHQNGVQDKSDRSGSYKVYPNIDGGINQNDYFNYSVLESFRQVRGDALGCMPNCNVENDHSCKNVVGGKFNSSSEMTKGSDKASLDASLEDMSYASSAAEEKSILDDMAELVRIPFQANHLHNGEGQTQAPMVNTLGGEVQAEKITLATCKRDSSPSGYNNEQPHHMRNGTVWIEEGNSTLQKMVILDGKNIGTRYQDNYKKYFDPFRIKVVLDYYKIRKYEVKIVIPEEYVMHERDDHLDKKIPNRGYYHLQVHNSSEVPDFILTGNDLLFFQNLHILGCLIIHPLESYYAFCVHLVQRWNSCFVTNVTLSELNMKVREFDKPPLKNIGAHFISYTFLGDEFLPNPTFRWPTIYRQALLKSTVNE</sequence>
<dbReference type="InterPro" id="IPR045153">
    <property type="entry name" value="Est1/Ebs1-like"/>
</dbReference>
<feature type="transmembrane region" description="Helical" evidence="2">
    <location>
        <begin position="457"/>
        <end position="477"/>
    </location>
</feature>
<feature type="region of interest" description="Disordered" evidence="1">
    <location>
        <begin position="951"/>
        <end position="977"/>
    </location>
</feature>
<organism evidence="3 4">
    <name type="scientific">Plasmodium coatneyi</name>
    <dbReference type="NCBI Taxonomy" id="208452"/>
    <lineage>
        <taxon>Eukaryota</taxon>
        <taxon>Sar</taxon>
        <taxon>Alveolata</taxon>
        <taxon>Apicomplexa</taxon>
        <taxon>Aconoidasida</taxon>
        <taxon>Haemosporida</taxon>
        <taxon>Plasmodiidae</taxon>
        <taxon>Plasmodium</taxon>
    </lineage>
</organism>
<dbReference type="GO" id="GO:0070034">
    <property type="term" value="F:telomerase RNA binding"/>
    <property type="evidence" value="ECO:0007669"/>
    <property type="project" value="TreeGrafter"/>
</dbReference>
<dbReference type="Gene3D" id="1.25.40.10">
    <property type="entry name" value="Tetratricopeptide repeat domain"/>
    <property type="match status" value="1"/>
</dbReference>
<name>A0A1B1DWR7_9APIC</name>
<dbReference type="GO" id="GO:0000184">
    <property type="term" value="P:nuclear-transcribed mRNA catabolic process, nonsense-mediated decay"/>
    <property type="evidence" value="ECO:0007669"/>
    <property type="project" value="TreeGrafter"/>
</dbReference>
<dbReference type="PANTHER" id="PTHR15696:SF0">
    <property type="entry name" value="TELOMERASE-BINDING PROTEIN EST1A"/>
    <property type="match status" value="1"/>
</dbReference>
<proteinExistence type="predicted"/>
<evidence type="ECO:0000256" key="2">
    <source>
        <dbReference type="SAM" id="Phobius"/>
    </source>
</evidence>
<dbReference type="OrthoDB" id="392925at2759"/>
<feature type="region of interest" description="Disordered" evidence="1">
    <location>
        <begin position="794"/>
        <end position="825"/>
    </location>
</feature>
<dbReference type="PANTHER" id="PTHR15696">
    <property type="entry name" value="SMG-7 SUPPRESSOR WITH MORPHOLOGICAL EFFECT ON GENITALIA PROTEIN 7"/>
    <property type="match status" value="1"/>
</dbReference>
<gene>
    <name evidence="3" type="ORF">PCOAH_00016560</name>
</gene>
<dbReference type="GeneID" id="30908382"/>
<feature type="region of interest" description="Disordered" evidence="1">
    <location>
        <begin position="370"/>
        <end position="396"/>
    </location>
</feature>
<evidence type="ECO:0008006" key="5">
    <source>
        <dbReference type="Google" id="ProtNLM"/>
    </source>
</evidence>
<accession>A0A1B1DWR7</accession>
<feature type="region of interest" description="Disordered" evidence="1">
    <location>
        <begin position="1"/>
        <end position="20"/>
    </location>
</feature>
<dbReference type="GO" id="GO:0005697">
    <property type="term" value="C:telomerase holoenzyme complex"/>
    <property type="evidence" value="ECO:0007669"/>
    <property type="project" value="TreeGrafter"/>
</dbReference>
<feature type="compositionally biased region" description="Basic and acidic residues" evidence="1">
    <location>
        <begin position="376"/>
        <end position="385"/>
    </location>
</feature>
<keyword evidence="2" id="KW-0812">Transmembrane</keyword>
<protein>
    <recommendedName>
        <fullName evidence="5">Tetratricopeptide repeat protein</fullName>
    </recommendedName>
</protein>
<keyword evidence="2" id="KW-0472">Membrane</keyword>
<dbReference type="EMBL" id="CP016245">
    <property type="protein sequence ID" value="ANQ07233.1"/>
    <property type="molecule type" value="Genomic_DNA"/>
</dbReference>
<dbReference type="KEGG" id="pcot:PCOAH_00016560"/>
<evidence type="ECO:0000313" key="3">
    <source>
        <dbReference type="EMBL" id="ANQ07233.1"/>
    </source>
</evidence>
<evidence type="ECO:0000256" key="1">
    <source>
        <dbReference type="SAM" id="MobiDB-lite"/>
    </source>
</evidence>
<dbReference type="Gene3D" id="3.40.50.11980">
    <property type="match status" value="1"/>
</dbReference>
<reference evidence="4" key="1">
    <citation type="submission" date="2016-06" db="EMBL/GenBank/DDBJ databases">
        <title>First high quality genome sequence of Plasmodium coatneyi using continuous long reads from single molecule, real-time sequencing.</title>
        <authorList>
            <person name="Chien J.-T."/>
            <person name="Pakala S.B."/>
            <person name="Geraldo J.A."/>
            <person name="Lapp S.A."/>
            <person name="Barnwell J.W."/>
            <person name="Kissinger J.C."/>
            <person name="Galinski M.R."/>
            <person name="Humphrey J.C."/>
        </authorList>
    </citation>
    <scope>NUCLEOTIDE SEQUENCE [LARGE SCALE GENOMIC DNA]</scope>
    <source>
        <strain evidence="4">Hackeri</strain>
    </source>
</reference>
<dbReference type="SUPFAM" id="SSF48452">
    <property type="entry name" value="TPR-like"/>
    <property type="match status" value="1"/>
</dbReference>
<feature type="compositionally biased region" description="Polar residues" evidence="1">
    <location>
        <begin position="803"/>
        <end position="817"/>
    </location>
</feature>
<dbReference type="GO" id="GO:0042162">
    <property type="term" value="F:telomeric DNA binding"/>
    <property type="evidence" value="ECO:0007669"/>
    <property type="project" value="TreeGrafter"/>
</dbReference>
<keyword evidence="4" id="KW-1185">Reference proteome</keyword>
<dbReference type="Proteomes" id="UP000092716">
    <property type="component" value="Chromosome 7"/>
</dbReference>
<feature type="compositionally biased region" description="Polar residues" evidence="1">
    <location>
        <begin position="958"/>
        <end position="970"/>
    </location>
</feature>
<evidence type="ECO:0000313" key="4">
    <source>
        <dbReference type="Proteomes" id="UP000092716"/>
    </source>
</evidence>
<dbReference type="InterPro" id="IPR011990">
    <property type="entry name" value="TPR-like_helical_dom_sf"/>
</dbReference>
<keyword evidence="2" id="KW-1133">Transmembrane helix</keyword>